<dbReference type="GO" id="GO:0016020">
    <property type="term" value="C:membrane"/>
    <property type="evidence" value="ECO:0007669"/>
    <property type="project" value="UniProtKB-SubCell"/>
</dbReference>
<keyword evidence="4 6" id="KW-1133">Transmembrane helix</keyword>
<gene>
    <name evidence="7" type="ORF">CJ030_MR5G024981</name>
</gene>
<dbReference type="EMBL" id="RXIC02000023">
    <property type="protein sequence ID" value="KAB1212213.1"/>
    <property type="molecule type" value="Genomic_DNA"/>
</dbReference>
<evidence type="ECO:0000256" key="6">
    <source>
        <dbReference type="SAM" id="Phobius"/>
    </source>
</evidence>
<comment type="similarity">
    <text evidence="2">Belongs to the UPF0057 (PMP3) family.</text>
</comment>
<proteinExistence type="inferred from homology"/>
<reference evidence="7 8" key="1">
    <citation type="journal article" date="2019" name="Plant Biotechnol. J.">
        <title>The red bayberry genome and genetic basis of sex determination.</title>
        <authorList>
            <person name="Jia H.M."/>
            <person name="Jia H.J."/>
            <person name="Cai Q.L."/>
            <person name="Wang Y."/>
            <person name="Zhao H.B."/>
            <person name="Yang W.F."/>
            <person name="Wang G.Y."/>
            <person name="Li Y.H."/>
            <person name="Zhan D.L."/>
            <person name="Shen Y.T."/>
            <person name="Niu Q.F."/>
            <person name="Chang L."/>
            <person name="Qiu J."/>
            <person name="Zhao L."/>
            <person name="Xie H.B."/>
            <person name="Fu W.Y."/>
            <person name="Jin J."/>
            <person name="Li X.W."/>
            <person name="Jiao Y."/>
            <person name="Zhou C.C."/>
            <person name="Tu T."/>
            <person name="Chai C.Y."/>
            <person name="Gao J.L."/>
            <person name="Fan L.J."/>
            <person name="van de Weg E."/>
            <person name="Wang J.Y."/>
            <person name="Gao Z.S."/>
        </authorList>
    </citation>
    <scope>NUCLEOTIDE SEQUENCE [LARGE SCALE GENOMIC DNA]</scope>
    <source>
        <tissue evidence="7">Leaves</tissue>
    </source>
</reference>
<evidence type="ECO:0000313" key="7">
    <source>
        <dbReference type="EMBL" id="KAB1212213.1"/>
    </source>
</evidence>
<sequence length="114" mass="12802">MGSETFLEVLLAILLPPVGVFLRYGCGEVCLGRCLMSRSKHMDALGNFLCEWPAHPPRMMEKIRVCFGSGSGVPCPLWFKCLSRWSSLEHRINWEAVLGLSFMMVPGRILVPFS</sequence>
<keyword evidence="3 6" id="KW-0812">Transmembrane</keyword>
<feature type="transmembrane region" description="Helical" evidence="6">
    <location>
        <begin position="6"/>
        <end position="26"/>
    </location>
</feature>
<evidence type="ECO:0000256" key="2">
    <source>
        <dbReference type="ARBA" id="ARBA00009530"/>
    </source>
</evidence>
<keyword evidence="5 6" id="KW-0472">Membrane</keyword>
<dbReference type="PROSITE" id="PS01309">
    <property type="entry name" value="UPF0057"/>
    <property type="match status" value="1"/>
</dbReference>
<evidence type="ECO:0000313" key="8">
    <source>
        <dbReference type="Proteomes" id="UP000516437"/>
    </source>
</evidence>
<dbReference type="Proteomes" id="UP000516437">
    <property type="component" value="Chromosome 5"/>
</dbReference>
<keyword evidence="8" id="KW-1185">Reference proteome</keyword>
<accession>A0A6A1VHS1</accession>
<name>A0A6A1VHS1_9ROSI</name>
<organism evidence="7 8">
    <name type="scientific">Morella rubra</name>
    <name type="common">Chinese bayberry</name>
    <dbReference type="NCBI Taxonomy" id="262757"/>
    <lineage>
        <taxon>Eukaryota</taxon>
        <taxon>Viridiplantae</taxon>
        <taxon>Streptophyta</taxon>
        <taxon>Embryophyta</taxon>
        <taxon>Tracheophyta</taxon>
        <taxon>Spermatophyta</taxon>
        <taxon>Magnoliopsida</taxon>
        <taxon>eudicotyledons</taxon>
        <taxon>Gunneridae</taxon>
        <taxon>Pentapetalae</taxon>
        <taxon>rosids</taxon>
        <taxon>fabids</taxon>
        <taxon>Fagales</taxon>
        <taxon>Myricaceae</taxon>
        <taxon>Morella</taxon>
    </lineage>
</organism>
<dbReference type="AlphaFoldDB" id="A0A6A1VHS1"/>
<evidence type="ECO:0000256" key="3">
    <source>
        <dbReference type="ARBA" id="ARBA00022692"/>
    </source>
</evidence>
<protein>
    <submittedName>
        <fullName evidence="7">Uncharacterized protein</fullName>
    </submittedName>
</protein>
<evidence type="ECO:0000256" key="5">
    <source>
        <dbReference type="ARBA" id="ARBA00023136"/>
    </source>
</evidence>
<evidence type="ECO:0000256" key="1">
    <source>
        <dbReference type="ARBA" id="ARBA00004370"/>
    </source>
</evidence>
<comment type="caution">
    <text evidence="7">The sequence shown here is derived from an EMBL/GenBank/DDBJ whole genome shotgun (WGS) entry which is preliminary data.</text>
</comment>
<dbReference type="Pfam" id="PF01679">
    <property type="entry name" value="Pmp3"/>
    <property type="match status" value="1"/>
</dbReference>
<dbReference type="InterPro" id="IPR000612">
    <property type="entry name" value="PMP3"/>
</dbReference>
<comment type="subcellular location">
    <subcellularLocation>
        <location evidence="1">Membrane</location>
    </subcellularLocation>
</comment>
<evidence type="ECO:0000256" key="4">
    <source>
        <dbReference type="ARBA" id="ARBA00022989"/>
    </source>
</evidence>